<dbReference type="AlphaFoldDB" id="A0A0E9R3T7"/>
<protein>
    <submittedName>
        <fullName evidence="1">Uncharacterized protein</fullName>
    </submittedName>
</protein>
<dbReference type="EMBL" id="GBXM01084771">
    <property type="protein sequence ID" value="JAH23806.1"/>
    <property type="molecule type" value="Transcribed_RNA"/>
</dbReference>
<name>A0A0E9R3T7_ANGAN</name>
<proteinExistence type="predicted"/>
<evidence type="ECO:0000313" key="1">
    <source>
        <dbReference type="EMBL" id="JAH23806.1"/>
    </source>
</evidence>
<organism evidence="1">
    <name type="scientific">Anguilla anguilla</name>
    <name type="common">European freshwater eel</name>
    <name type="synonym">Muraena anguilla</name>
    <dbReference type="NCBI Taxonomy" id="7936"/>
    <lineage>
        <taxon>Eukaryota</taxon>
        <taxon>Metazoa</taxon>
        <taxon>Chordata</taxon>
        <taxon>Craniata</taxon>
        <taxon>Vertebrata</taxon>
        <taxon>Euteleostomi</taxon>
        <taxon>Actinopterygii</taxon>
        <taxon>Neopterygii</taxon>
        <taxon>Teleostei</taxon>
        <taxon>Anguilliformes</taxon>
        <taxon>Anguillidae</taxon>
        <taxon>Anguilla</taxon>
    </lineage>
</organism>
<reference evidence="1" key="2">
    <citation type="journal article" date="2015" name="Fish Shellfish Immunol.">
        <title>Early steps in the European eel (Anguilla anguilla)-Vibrio vulnificus interaction in the gills: Role of the RtxA13 toxin.</title>
        <authorList>
            <person name="Callol A."/>
            <person name="Pajuelo D."/>
            <person name="Ebbesson L."/>
            <person name="Teles M."/>
            <person name="MacKenzie S."/>
            <person name="Amaro C."/>
        </authorList>
    </citation>
    <scope>NUCLEOTIDE SEQUENCE</scope>
</reference>
<reference evidence="1" key="1">
    <citation type="submission" date="2014-11" db="EMBL/GenBank/DDBJ databases">
        <authorList>
            <person name="Amaro Gonzalez C."/>
        </authorList>
    </citation>
    <scope>NUCLEOTIDE SEQUENCE</scope>
</reference>
<accession>A0A0E9R3T7</accession>
<sequence>MHTRLHKPRTLIICRSCIVALNCANTPWTVF</sequence>